<dbReference type="GO" id="GO:0043565">
    <property type="term" value="F:sequence-specific DNA binding"/>
    <property type="evidence" value="ECO:0007669"/>
    <property type="project" value="TreeGrafter"/>
</dbReference>
<evidence type="ECO:0000313" key="11">
    <source>
        <dbReference type="Proteomes" id="UP001165120"/>
    </source>
</evidence>
<gene>
    <name evidence="10" type="ORF">Cboi02_000570600</name>
</gene>
<evidence type="ECO:0000256" key="3">
    <source>
        <dbReference type="ARBA" id="ARBA00022833"/>
    </source>
</evidence>
<evidence type="ECO:0000256" key="1">
    <source>
        <dbReference type="ARBA" id="ARBA00004123"/>
    </source>
</evidence>
<keyword evidence="11" id="KW-1185">Reference proteome</keyword>
<dbReference type="GO" id="GO:0045944">
    <property type="term" value="P:positive regulation of transcription by RNA polymerase II"/>
    <property type="evidence" value="ECO:0007669"/>
    <property type="project" value="TreeGrafter"/>
</dbReference>
<evidence type="ECO:0000313" key="10">
    <source>
        <dbReference type="EMBL" id="GME78057.1"/>
    </source>
</evidence>
<feature type="domain" description="Xylanolytic transcriptional activator regulatory" evidence="9">
    <location>
        <begin position="258"/>
        <end position="331"/>
    </location>
</feature>
<feature type="compositionally biased region" description="Low complexity" evidence="8">
    <location>
        <begin position="12"/>
        <end position="27"/>
    </location>
</feature>
<evidence type="ECO:0000256" key="8">
    <source>
        <dbReference type="SAM" id="MobiDB-lite"/>
    </source>
</evidence>
<keyword evidence="6" id="KW-0804">Transcription</keyword>
<evidence type="ECO:0000256" key="4">
    <source>
        <dbReference type="ARBA" id="ARBA00023015"/>
    </source>
</evidence>
<dbReference type="InterPro" id="IPR007219">
    <property type="entry name" value="XnlR_reg_dom"/>
</dbReference>
<name>A0A9W6T7I9_CANBO</name>
<evidence type="ECO:0000256" key="2">
    <source>
        <dbReference type="ARBA" id="ARBA00022723"/>
    </source>
</evidence>
<dbReference type="GO" id="GO:0005634">
    <property type="term" value="C:nucleus"/>
    <property type="evidence" value="ECO:0007669"/>
    <property type="project" value="UniProtKB-SubCell"/>
</dbReference>
<evidence type="ECO:0000256" key="5">
    <source>
        <dbReference type="ARBA" id="ARBA00023125"/>
    </source>
</evidence>
<organism evidence="10 11">
    <name type="scientific">Candida boidinii</name>
    <name type="common">Yeast</name>
    <dbReference type="NCBI Taxonomy" id="5477"/>
    <lineage>
        <taxon>Eukaryota</taxon>
        <taxon>Fungi</taxon>
        <taxon>Dikarya</taxon>
        <taxon>Ascomycota</taxon>
        <taxon>Saccharomycotina</taxon>
        <taxon>Pichiomycetes</taxon>
        <taxon>Pichiales</taxon>
        <taxon>Pichiaceae</taxon>
        <taxon>Ogataea</taxon>
        <taxon>Ogataea/Candida clade</taxon>
    </lineage>
</organism>
<protein>
    <submittedName>
        <fullName evidence="10">Unnamed protein product</fullName>
    </submittedName>
</protein>
<comment type="subcellular location">
    <subcellularLocation>
        <location evidence="1">Nucleus</location>
    </subcellularLocation>
</comment>
<comment type="caution">
    <text evidence="10">The sequence shown here is derived from an EMBL/GenBank/DDBJ whole genome shotgun (WGS) entry which is preliminary data.</text>
</comment>
<dbReference type="CDD" id="cd12148">
    <property type="entry name" value="fungal_TF_MHR"/>
    <property type="match status" value="1"/>
</dbReference>
<dbReference type="SMART" id="SM00906">
    <property type="entry name" value="Fungal_trans"/>
    <property type="match status" value="1"/>
</dbReference>
<proteinExistence type="predicted"/>
<dbReference type="InterPro" id="IPR052202">
    <property type="entry name" value="Yeast_MetPath_Reg"/>
</dbReference>
<dbReference type="Proteomes" id="UP001165120">
    <property type="component" value="Unassembled WGS sequence"/>
</dbReference>
<sequence>MDNGESDVELTHNQQQHQQSQIQSQQQQNILLPKQQQVTVPLHQQPQQLPPQQQHLQSIQSLKPINAIPHIQKLPIFHPSAQFNPISNNSPRLDFLKLSYEDFFINNKEKYSKSFIHRFNLKEFFKIEPIINVEPKLSKQFLDIYFTLLQYKFPLLNEADVLKYHVDYFSNNDYWNSDSDFNEDDFHFNCARMFLIFSISALLHKTTGKYRGPLPAKFFSTAIRHIVLLNNISDLQKIELLILLVFYLMRSDKDSTGLFEVISDAMKICVSLKLHKKSSYENIENSLKDRRMRCFWCCYLLEKCIAIAVSKPFVLLESKVDDDLPLFDYEPSKAIHPANGTTFINQSIKIRRIEARFIEQLSILSSASIVTKNRLPLVEKFFHELEDWRKECGGFNKGIENETLSVYYYRSVRNLIQPFLELLDPEDKLFKECQASAGQICQSIKAFHQKTVSGHSTIHIHTTFIAGAMIQNIQDQQSLKLYSLV</sequence>
<dbReference type="PANTHER" id="PTHR47782">
    <property type="entry name" value="ZN(II)2CYS6 TRANSCRIPTION FACTOR (EUROFUNG)-RELATED"/>
    <property type="match status" value="1"/>
</dbReference>
<evidence type="ECO:0000256" key="6">
    <source>
        <dbReference type="ARBA" id="ARBA00023163"/>
    </source>
</evidence>
<dbReference type="GO" id="GO:0006351">
    <property type="term" value="P:DNA-templated transcription"/>
    <property type="evidence" value="ECO:0007669"/>
    <property type="project" value="InterPro"/>
</dbReference>
<dbReference type="PANTHER" id="PTHR47782:SF12">
    <property type="entry name" value="ZN(II)2CYS6 TRANSCRIPTION FACTOR (EUROFUNG)"/>
    <property type="match status" value="1"/>
</dbReference>
<keyword evidence="3" id="KW-0862">Zinc</keyword>
<dbReference type="EMBL" id="BSXN01002925">
    <property type="protein sequence ID" value="GME78057.1"/>
    <property type="molecule type" value="Genomic_DNA"/>
</dbReference>
<keyword evidence="7" id="KW-0539">Nucleus</keyword>
<reference evidence="10" key="1">
    <citation type="submission" date="2023-04" db="EMBL/GenBank/DDBJ databases">
        <title>Candida boidinii NBRC 10035.</title>
        <authorList>
            <person name="Ichikawa N."/>
            <person name="Sato H."/>
            <person name="Tonouchi N."/>
        </authorList>
    </citation>
    <scope>NUCLEOTIDE SEQUENCE</scope>
    <source>
        <strain evidence="10">NBRC 10035</strain>
    </source>
</reference>
<accession>A0A9W6T7I9</accession>
<evidence type="ECO:0000256" key="7">
    <source>
        <dbReference type="ARBA" id="ARBA00023242"/>
    </source>
</evidence>
<dbReference type="Pfam" id="PF04082">
    <property type="entry name" value="Fungal_trans"/>
    <property type="match status" value="1"/>
</dbReference>
<keyword evidence="5" id="KW-0238">DNA-binding</keyword>
<dbReference type="AlphaFoldDB" id="A0A9W6T7I9"/>
<evidence type="ECO:0000259" key="9">
    <source>
        <dbReference type="SMART" id="SM00906"/>
    </source>
</evidence>
<keyword evidence="2" id="KW-0479">Metal-binding</keyword>
<keyword evidence="4" id="KW-0805">Transcription regulation</keyword>
<feature type="region of interest" description="Disordered" evidence="8">
    <location>
        <begin position="1"/>
        <end position="27"/>
    </location>
</feature>
<dbReference type="GO" id="GO:0000981">
    <property type="term" value="F:DNA-binding transcription factor activity, RNA polymerase II-specific"/>
    <property type="evidence" value="ECO:0007669"/>
    <property type="project" value="TreeGrafter"/>
</dbReference>
<dbReference type="GO" id="GO:0008270">
    <property type="term" value="F:zinc ion binding"/>
    <property type="evidence" value="ECO:0007669"/>
    <property type="project" value="InterPro"/>
</dbReference>